<comment type="caution">
    <text evidence="2">The sequence shown here is derived from an EMBL/GenBank/DDBJ whole genome shotgun (WGS) entry which is preliminary data.</text>
</comment>
<feature type="non-terminal residue" evidence="2">
    <location>
        <position position="1"/>
    </location>
</feature>
<sequence length="88" mass="10108">MIHPKVSSPSYAALRKKRRTSSGKTLVESAKSVRHHEKGFSAEYEGPGPVRYADLYKREKARIEMAYVSKKKNSYLIAPDSNLRKDYF</sequence>
<accession>A0A8S3FEX8</accession>
<dbReference type="AlphaFoldDB" id="A0A8S3FEX8"/>
<evidence type="ECO:0000256" key="1">
    <source>
        <dbReference type="SAM" id="MobiDB-lite"/>
    </source>
</evidence>
<feature type="region of interest" description="Disordered" evidence="1">
    <location>
        <begin position="1"/>
        <end position="32"/>
    </location>
</feature>
<evidence type="ECO:0000313" key="2">
    <source>
        <dbReference type="EMBL" id="CAF5115946.1"/>
    </source>
</evidence>
<gene>
    <name evidence="2" type="ORF">BYL167_LOCUS66369</name>
</gene>
<reference evidence="2" key="1">
    <citation type="submission" date="2021-02" db="EMBL/GenBank/DDBJ databases">
        <authorList>
            <person name="Nowell W R."/>
        </authorList>
    </citation>
    <scope>NUCLEOTIDE SEQUENCE</scope>
</reference>
<proteinExistence type="predicted"/>
<protein>
    <submittedName>
        <fullName evidence="2">Uncharacterized protein</fullName>
    </submittedName>
</protein>
<dbReference type="EMBL" id="CAJOBH010243079">
    <property type="protein sequence ID" value="CAF5115946.1"/>
    <property type="molecule type" value="Genomic_DNA"/>
</dbReference>
<evidence type="ECO:0000313" key="3">
    <source>
        <dbReference type="Proteomes" id="UP000681967"/>
    </source>
</evidence>
<name>A0A8S3FEX8_9BILA</name>
<organism evidence="2 3">
    <name type="scientific">Rotaria magnacalcarata</name>
    <dbReference type="NCBI Taxonomy" id="392030"/>
    <lineage>
        <taxon>Eukaryota</taxon>
        <taxon>Metazoa</taxon>
        <taxon>Spiralia</taxon>
        <taxon>Gnathifera</taxon>
        <taxon>Rotifera</taxon>
        <taxon>Eurotatoria</taxon>
        <taxon>Bdelloidea</taxon>
        <taxon>Philodinida</taxon>
        <taxon>Philodinidae</taxon>
        <taxon>Rotaria</taxon>
    </lineage>
</organism>
<dbReference type="Proteomes" id="UP000681967">
    <property type="component" value="Unassembled WGS sequence"/>
</dbReference>